<dbReference type="EMBL" id="JACJVR010000002">
    <property type="protein sequence ID" value="MBB6689927.1"/>
    <property type="molecule type" value="Genomic_DNA"/>
</dbReference>
<dbReference type="RefSeq" id="WP_185133952.1">
    <property type="nucleotide sequence ID" value="NZ_JACJVR010000002.1"/>
</dbReference>
<sequence length="122" mass="14344">MGILQLEFYDMATPEEIKQAKSLLSRYRRHKDLISELEKIENLAPKQRKAYNAYVIANQAIERSVRLIMDPDIKKAVQMRYIEGVRRKDVVTHYRFLDPSTVDRRINRGIESVANSLKFFEG</sequence>
<name>A0A841TNT6_9BACL</name>
<protein>
    <recommendedName>
        <fullName evidence="3">ArpU family phage transcriptional regulator</fullName>
    </recommendedName>
</protein>
<accession>A0A841TNT6</accession>
<proteinExistence type="predicted"/>
<dbReference type="AlphaFoldDB" id="A0A841TNT6"/>
<reference evidence="1 2" key="1">
    <citation type="submission" date="2020-08" db="EMBL/GenBank/DDBJ databases">
        <title>Cohnella phylogeny.</title>
        <authorList>
            <person name="Dunlap C."/>
        </authorList>
    </citation>
    <scope>NUCLEOTIDE SEQUENCE [LARGE SCALE GENOMIC DNA]</scope>
    <source>
        <strain evidence="1 2">DSM 25239</strain>
    </source>
</reference>
<keyword evidence="2" id="KW-1185">Reference proteome</keyword>
<comment type="caution">
    <text evidence="1">The sequence shown here is derived from an EMBL/GenBank/DDBJ whole genome shotgun (WGS) entry which is preliminary data.</text>
</comment>
<evidence type="ECO:0008006" key="3">
    <source>
        <dbReference type="Google" id="ProtNLM"/>
    </source>
</evidence>
<gene>
    <name evidence="1" type="ORF">H7B90_00785</name>
</gene>
<evidence type="ECO:0000313" key="1">
    <source>
        <dbReference type="EMBL" id="MBB6689927.1"/>
    </source>
</evidence>
<evidence type="ECO:0000313" key="2">
    <source>
        <dbReference type="Proteomes" id="UP000553776"/>
    </source>
</evidence>
<dbReference type="Proteomes" id="UP000553776">
    <property type="component" value="Unassembled WGS sequence"/>
</dbReference>
<organism evidence="1 2">
    <name type="scientific">Cohnella xylanilytica</name>
    <dbReference type="NCBI Taxonomy" id="557555"/>
    <lineage>
        <taxon>Bacteria</taxon>
        <taxon>Bacillati</taxon>
        <taxon>Bacillota</taxon>
        <taxon>Bacilli</taxon>
        <taxon>Bacillales</taxon>
        <taxon>Paenibacillaceae</taxon>
        <taxon>Cohnella</taxon>
    </lineage>
</organism>